<evidence type="ECO:0000313" key="4">
    <source>
        <dbReference type="Proteomes" id="UP000675409"/>
    </source>
</evidence>
<sequence length="346" mass="35840">MRAGETLGSASGTSQHRDPTPLTWEVGIDVGGTGSRLRGAPTTPDAGSVEPVDLTGDPVRFVSGRSNAPTVVGDLCRRFAEKAGTNSTAAAVVGMRGLRSMVVSRTLNPYAVHDTLSGELGTARTAVASDTIIAHLGALQGRSGATLAVGSGAVAIGDDDTGRLHIADGLGPLIGDNGGGSWIGEEGLRAAARASYHDARGSERLLTAAIERLGQPETWESRLRDAPDRVRVLADFAPVVVRAAAEDDVVCQKILRESAELLTDCLASVLSRPGVRQVAATTGRLMAVGSPLRAAVHGLMPVKRVGVELVDAAATPLDGALLLARRLVEDPEFPSYRPLLTVRTTG</sequence>
<dbReference type="Gene3D" id="3.30.420.40">
    <property type="match status" value="2"/>
</dbReference>
<dbReference type="Proteomes" id="UP000675409">
    <property type="component" value="Unassembled WGS sequence"/>
</dbReference>
<feature type="domain" description="ATPase BadF/BadG/BcrA/BcrD type" evidence="2">
    <location>
        <begin position="26"/>
        <end position="324"/>
    </location>
</feature>
<dbReference type="InterPro" id="IPR043129">
    <property type="entry name" value="ATPase_NBD"/>
</dbReference>
<dbReference type="InterPro" id="IPR002731">
    <property type="entry name" value="ATPase_BadF"/>
</dbReference>
<dbReference type="InterPro" id="IPR052519">
    <property type="entry name" value="Euk-type_GlcNAc_Kinase"/>
</dbReference>
<dbReference type="PANTHER" id="PTHR43190">
    <property type="entry name" value="N-ACETYL-D-GLUCOSAMINE KINASE"/>
    <property type="match status" value="1"/>
</dbReference>
<evidence type="ECO:0000313" key="3">
    <source>
        <dbReference type="EMBL" id="MBL0886273.1"/>
    </source>
</evidence>
<dbReference type="Pfam" id="PF01869">
    <property type="entry name" value="BcrAD_BadFG"/>
    <property type="match status" value="1"/>
</dbReference>
<dbReference type="EMBL" id="JABBYC010000010">
    <property type="protein sequence ID" value="MBL0886273.1"/>
    <property type="molecule type" value="Genomic_DNA"/>
</dbReference>
<name>A0ABS1LJH0_9MICO</name>
<gene>
    <name evidence="3" type="ORF">HGK34_08320</name>
</gene>
<dbReference type="SUPFAM" id="SSF53067">
    <property type="entry name" value="Actin-like ATPase domain"/>
    <property type="match status" value="1"/>
</dbReference>
<proteinExistence type="predicted"/>
<dbReference type="RefSeq" id="WP_201846119.1">
    <property type="nucleotide sequence ID" value="NZ_JABBYC010000010.1"/>
</dbReference>
<reference evidence="3 4" key="1">
    <citation type="journal article" date="2021" name="Arch. Microbiol.">
        <title>Myceligenerans indicum sp. nov., an actinobacterium isolated from mangrove sediment of Sundarbans, India.</title>
        <authorList>
            <person name="Asha K."/>
            <person name="Bhadury P."/>
        </authorList>
    </citation>
    <scope>NUCLEOTIDE SEQUENCE [LARGE SCALE GENOMIC DNA]</scope>
    <source>
        <strain evidence="3 4">I2</strain>
    </source>
</reference>
<protein>
    <recommendedName>
        <fullName evidence="2">ATPase BadF/BadG/BcrA/BcrD type domain-containing protein</fullName>
    </recommendedName>
</protein>
<feature type="region of interest" description="Disordered" evidence="1">
    <location>
        <begin position="1"/>
        <end position="51"/>
    </location>
</feature>
<evidence type="ECO:0000259" key="2">
    <source>
        <dbReference type="Pfam" id="PF01869"/>
    </source>
</evidence>
<organism evidence="3 4">
    <name type="scientific">Myceligenerans indicum</name>
    <dbReference type="NCBI Taxonomy" id="2593663"/>
    <lineage>
        <taxon>Bacteria</taxon>
        <taxon>Bacillati</taxon>
        <taxon>Actinomycetota</taxon>
        <taxon>Actinomycetes</taxon>
        <taxon>Micrococcales</taxon>
        <taxon>Promicromonosporaceae</taxon>
        <taxon>Myceligenerans</taxon>
    </lineage>
</organism>
<accession>A0ABS1LJH0</accession>
<keyword evidence="4" id="KW-1185">Reference proteome</keyword>
<dbReference type="PANTHER" id="PTHR43190:SF3">
    <property type="entry name" value="N-ACETYL-D-GLUCOSAMINE KINASE"/>
    <property type="match status" value="1"/>
</dbReference>
<evidence type="ECO:0000256" key="1">
    <source>
        <dbReference type="SAM" id="MobiDB-lite"/>
    </source>
</evidence>
<comment type="caution">
    <text evidence="3">The sequence shown here is derived from an EMBL/GenBank/DDBJ whole genome shotgun (WGS) entry which is preliminary data.</text>
</comment>